<feature type="non-terminal residue" evidence="1">
    <location>
        <position position="266"/>
    </location>
</feature>
<proteinExistence type="predicted"/>
<dbReference type="EMBL" id="JANBPY010004388">
    <property type="protein sequence ID" value="KAJ1948253.1"/>
    <property type="molecule type" value="Genomic_DNA"/>
</dbReference>
<protein>
    <submittedName>
        <fullName evidence="1">Uncharacterized protein</fullName>
    </submittedName>
</protein>
<evidence type="ECO:0000313" key="1">
    <source>
        <dbReference type="EMBL" id="KAJ1948253.1"/>
    </source>
</evidence>
<organism evidence="1 2">
    <name type="scientific">Dispira parvispora</name>
    <dbReference type="NCBI Taxonomy" id="1520584"/>
    <lineage>
        <taxon>Eukaryota</taxon>
        <taxon>Fungi</taxon>
        <taxon>Fungi incertae sedis</taxon>
        <taxon>Zoopagomycota</taxon>
        <taxon>Kickxellomycotina</taxon>
        <taxon>Dimargaritomycetes</taxon>
        <taxon>Dimargaritales</taxon>
        <taxon>Dimargaritaceae</taxon>
        <taxon>Dispira</taxon>
    </lineage>
</organism>
<comment type="caution">
    <text evidence="1">The sequence shown here is derived from an EMBL/GenBank/DDBJ whole genome shotgun (WGS) entry which is preliminary data.</text>
</comment>
<dbReference type="InterPro" id="IPR023213">
    <property type="entry name" value="CAT-like_dom_sf"/>
</dbReference>
<keyword evidence="2" id="KW-1185">Reference proteome</keyword>
<sequence>MGHLVQRDGDWTVQPLTVTMDPQATVASVVNGGVYQGNPVQVGEKSFNTDTLVGVVANGEVAEENLLSEVAQCMTQWDIVLALVVVVNKKLTQHQAHFVYRPAQIPSDTVVQLADQFLCLIEYVNHNGLNVTLASVHQCIGEPTFTFPLYRRQPPADCNAVKHEALVESQSEPVAASSEQTRIWLDSQNNHHRFYHLVVIRPQEAVDSARVQSAIHELTKQFPILVSRFVDQLNQVFRYEDIDSSNLAARVTIDEALFNEPVKMRS</sequence>
<dbReference type="Gene3D" id="3.30.559.10">
    <property type="entry name" value="Chloramphenicol acetyltransferase-like domain"/>
    <property type="match status" value="1"/>
</dbReference>
<name>A0A9W8AJE3_9FUNG</name>
<reference evidence="1" key="1">
    <citation type="submission" date="2022-07" db="EMBL/GenBank/DDBJ databases">
        <title>Phylogenomic reconstructions and comparative analyses of Kickxellomycotina fungi.</title>
        <authorList>
            <person name="Reynolds N.K."/>
            <person name="Stajich J.E."/>
            <person name="Barry K."/>
            <person name="Grigoriev I.V."/>
            <person name="Crous P."/>
            <person name="Smith M.E."/>
        </authorList>
    </citation>
    <scope>NUCLEOTIDE SEQUENCE</scope>
    <source>
        <strain evidence="1">RSA 1196</strain>
    </source>
</reference>
<gene>
    <name evidence="1" type="ORF">IWQ62_006918</name>
</gene>
<evidence type="ECO:0000313" key="2">
    <source>
        <dbReference type="Proteomes" id="UP001150925"/>
    </source>
</evidence>
<accession>A0A9W8AJE3</accession>
<dbReference type="Proteomes" id="UP001150925">
    <property type="component" value="Unassembled WGS sequence"/>
</dbReference>
<dbReference type="AlphaFoldDB" id="A0A9W8AJE3"/>